<organism evidence="2 3">
    <name type="scientific">Angiostrongylus cantonensis</name>
    <name type="common">Rat lungworm</name>
    <dbReference type="NCBI Taxonomy" id="6313"/>
    <lineage>
        <taxon>Eukaryota</taxon>
        <taxon>Metazoa</taxon>
        <taxon>Ecdysozoa</taxon>
        <taxon>Nematoda</taxon>
        <taxon>Chromadorea</taxon>
        <taxon>Rhabditida</taxon>
        <taxon>Rhabditina</taxon>
        <taxon>Rhabditomorpha</taxon>
        <taxon>Strongyloidea</taxon>
        <taxon>Metastrongylidae</taxon>
        <taxon>Angiostrongylus</taxon>
    </lineage>
</organism>
<keyword evidence="2" id="KW-1185">Reference proteome</keyword>
<reference evidence="3" key="2">
    <citation type="submission" date="2017-02" db="UniProtKB">
        <authorList>
            <consortium name="WormBaseParasite"/>
        </authorList>
    </citation>
    <scope>IDENTIFICATION</scope>
</reference>
<feature type="compositionally biased region" description="Acidic residues" evidence="1">
    <location>
        <begin position="72"/>
        <end position="92"/>
    </location>
</feature>
<reference evidence="2" key="1">
    <citation type="submission" date="2012-09" db="EMBL/GenBank/DDBJ databases">
        <authorList>
            <person name="Martin A.A."/>
        </authorList>
    </citation>
    <scope>NUCLEOTIDE SEQUENCE</scope>
</reference>
<dbReference type="Proteomes" id="UP000035642">
    <property type="component" value="Unassembled WGS sequence"/>
</dbReference>
<feature type="region of interest" description="Disordered" evidence="1">
    <location>
        <begin position="1"/>
        <end position="102"/>
    </location>
</feature>
<feature type="compositionally biased region" description="Basic and acidic residues" evidence="1">
    <location>
        <begin position="62"/>
        <end position="71"/>
    </location>
</feature>
<feature type="compositionally biased region" description="Basic and acidic residues" evidence="1">
    <location>
        <begin position="1"/>
        <end position="10"/>
    </location>
</feature>
<evidence type="ECO:0000313" key="2">
    <source>
        <dbReference type="Proteomes" id="UP000035642"/>
    </source>
</evidence>
<dbReference type="WBParaSite" id="ACAC_0001370101-mRNA-1">
    <property type="protein sequence ID" value="ACAC_0001370101-mRNA-1"/>
    <property type="gene ID" value="ACAC_0001370101"/>
</dbReference>
<accession>A0A0K0DPL2</accession>
<evidence type="ECO:0000256" key="1">
    <source>
        <dbReference type="SAM" id="MobiDB-lite"/>
    </source>
</evidence>
<name>A0A0K0DPL2_ANGCA</name>
<sequence>MLDESLKRAEPTGLLLHATGKNGGFTGARSSHSTIIDTTGDTGDTGDVDLSPEVTLGYMDASVKEDSRADANDEDGDSDSATESSLEEEEKEIETFTTKFDGENGPDVFALFKRTMNDFERNEPELYRKMVGNLSPNVAESFQNLIKDRGRLNNPVDASFDAAAVVFKSFDFTK</sequence>
<protein>
    <submittedName>
        <fullName evidence="3">ADP-ribosylation factor-like protein 2-binding protein</fullName>
    </submittedName>
</protein>
<dbReference type="AlphaFoldDB" id="A0A0K0DPL2"/>
<proteinExistence type="predicted"/>
<evidence type="ECO:0000313" key="3">
    <source>
        <dbReference type="WBParaSite" id="ACAC_0001370101-mRNA-1"/>
    </source>
</evidence>
<dbReference type="STRING" id="6313.A0A0K0DPL2"/>